<feature type="chain" id="PRO_5038981583" evidence="2">
    <location>
        <begin position="20"/>
        <end position="183"/>
    </location>
</feature>
<feature type="compositionally biased region" description="Low complexity" evidence="1">
    <location>
        <begin position="130"/>
        <end position="154"/>
    </location>
</feature>
<sequence length="183" mass="19908">MKQLIVLVLCLTVFLAACSNEPKTESKKSSSPKVEVKVNKADEAKKKIEAAKERGRKKSDKTIEEDKFDTEKYNQARLCLTDTSMAGTKDCTRIENSEEYSRAWNNLTNEGYICQSGHCAQVQKSEEPSTEAVTVEPATEAPATEAPSTEAVTEQPPVEEASTESPIDPSGLSTEAPIPDVAP</sequence>
<reference evidence="3 4" key="1">
    <citation type="submission" date="2019-01" db="EMBL/GenBank/DDBJ databases">
        <title>Draft genome sequences of the type strains of six Macrococcus species.</title>
        <authorList>
            <person name="Mazhar S."/>
            <person name="Altermann E."/>
            <person name="Hill C."/>
            <person name="Mcauliffe O."/>
        </authorList>
    </citation>
    <scope>NUCLEOTIDE SEQUENCE [LARGE SCALE GENOMIC DNA]</scope>
    <source>
        <strain evidence="3 4">CCM4815</strain>
    </source>
</reference>
<comment type="caution">
    <text evidence="3">The sequence shown here is derived from an EMBL/GenBank/DDBJ whole genome shotgun (WGS) entry which is preliminary data.</text>
</comment>
<organism evidence="3 4">
    <name type="scientific">Macrococcus lamae</name>
    <dbReference type="NCBI Taxonomy" id="198484"/>
    <lineage>
        <taxon>Bacteria</taxon>
        <taxon>Bacillati</taxon>
        <taxon>Bacillota</taxon>
        <taxon>Bacilli</taxon>
        <taxon>Bacillales</taxon>
        <taxon>Staphylococcaceae</taxon>
        <taxon>Macrococcus</taxon>
    </lineage>
</organism>
<protein>
    <submittedName>
        <fullName evidence="3">Uncharacterized protein</fullName>
    </submittedName>
</protein>
<feature type="compositionally biased region" description="Basic and acidic residues" evidence="1">
    <location>
        <begin position="22"/>
        <end position="53"/>
    </location>
</feature>
<feature type="region of interest" description="Disordered" evidence="1">
    <location>
        <begin position="21"/>
        <end position="63"/>
    </location>
</feature>
<gene>
    <name evidence="3" type="ORF">ERX29_07430</name>
</gene>
<dbReference type="OrthoDB" id="2414587at2"/>
<evidence type="ECO:0000256" key="1">
    <source>
        <dbReference type="SAM" id="MobiDB-lite"/>
    </source>
</evidence>
<evidence type="ECO:0000256" key="2">
    <source>
        <dbReference type="SAM" id="SignalP"/>
    </source>
</evidence>
<evidence type="ECO:0000313" key="3">
    <source>
        <dbReference type="EMBL" id="TDM07876.1"/>
    </source>
</evidence>
<accession>A0A4V3BF34</accession>
<proteinExistence type="predicted"/>
<dbReference type="AlphaFoldDB" id="A0A4V3BF34"/>
<dbReference type="RefSeq" id="WP_133444073.1">
    <property type="nucleotide sequence ID" value="NZ_SCWB01000012.1"/>
</dbReference>
<keyword evidence="4" id="KW-1185">Reference proteome</keyword>
<dbReference type="Proteomes" id="UP000294802">
    <property type="component" value="Unassembled WGS sequence"/>
</dbReference>
<feature type="signal peptide" evidence="2">
    <location>
        <begin position="1"/>
        <end position="19"/>
    </location>
</feature>
<dbReference type="EMBL" id="SCWB01000012">
    <property type="protein sequence ID" value="TDM07876.1"/>
    <property type="molecule type" value="Genomic_DNA"/>
</dbReference>
<evidence type="ECO:0000313" key="4">
    <source>
        <dbReference type="Proteomes" id="UP000294802"/>
    </source>
</evidence>
<name>A0A4V3BF34_9STAP</name>
<dbReference type="PROSITE" id="PS51257">
    <property type="entry name" value="PROKAR_LIPOPROTEIN"/>
    <property type="match status" value="1"/>
</dbReference>
<keyword evidence="2" id="KW-0732">Signal</keyword>
<feature type="region of interest" description="Disordered" evidence="1">
    <location>
        <begin position="124"/>
        <end position="183"/>
    </location>
</feature>